<dbReference type="AlphaFoldDB" id="A0AAC9JEM6"/>
<evidence type="ECO:0000256" key="1">
    <source>
        <dbReference type="SAM" id="Phobius"/>
    </source>
</evidence>
<feature type="chain" id="PRO_5042139222" evidence="2">
    <location>
        <begin position="20"/>
        <end position="240"/>
    </location>
</feature>
<feature type="transmembrane region" description="Helical" evidence="1">
    <location>
        <begin position="171"/>
        <end position="192"/>
    </location>
</feature>
<keyword evidence="1" id="KW-1133">Transmembrane helix</keyword>
<accession>A0AAC9JEM6</accession>
<reference evidence="3 4" key="1">
    <citation type="submission" date="2016-11" db="EMBL/GenBank/DDBJ databases">
        <title>Networking in microbes: conjugative elements and plasmids in the genus Alteromonas.</title>
        <authorList>
            <person name="Lopez-Perez M."/>
            <person name="Ramon-Marco N."/>
            <person name="Rodriguez-Valera F."/>
        </authorList>
    </citation>
    <scope>NUCLEOTIDE SEQUENCE [LARGE SCALE GENOMIC DNA]</scope>
    <source>
        <strain evidence="3 4">CP48</strain>
        <plasmid evidence="4">pamcp48-600</plasmid>
    </source>
</reference>
<feature type="transmembrane region" description="Helical" evidence="1">
    <location>
        <begin position="204"/>
        <end position="224"/>
    </location>
</feature>
<proteinExistence type="predicted"/>
<dbReference type="EMBL" id="CP018025">
    <property type="protein sequence ID" value="APD91896.1"/>
    <property type="molecule type" value="Genomic_DNA"/>
</dbReference>
<keyword evidence="2" id="KW-0732">Signal</keyword>
<keyword evidence="3" id="KW-0614">Plasmid</keyword>
<sequence length="240" mass="26209">MARVTTTLIALLVSFSAIAQESGESSTDESNQAAYYVKLIEIAFDVFLQLGNAASYGLLGLIGWSYLSALLNPNKVAQQNRTVVTLPKLIGGMVVCSMLYAPLQAIASFNDLTGLVNESEGRSLCLVVDVDTDLTGWQNQADRCLEQIKSNVSDLASYNSEDSIEFARLDVWGGLIQLMSLVFFLSAGAQIWMKLYGIREVKMTYFACIIAMVFSSAGMAIFNVTDYIQDLRTNSESVLS</sequence>
<geneLocation type="plasmid" evidence="4">
    <name>pamcp48-600</name>
</geneLocation>
<evidence type="ECO:0000313" key="3">
    <source>
        <dbReference type="EMBL" id="APD91896.1"/>
    </source>
</evidence>
<evidence type="ECO:0000313" key="4">
    <source>
        <dbReference type="Proteomes" id="UP000182101"/>
    </source>
</evidence>
<evidence type="ECO:0000256" key="2">
    <source>
        <dbReference type="SAM" id="SignalP"/>
    </source>
</evidence>
<keyword evidence="1" id="KW-0472">Membrane</keyword>
<gene>
    <name evidence="3" type="ORF">BM524_18425</name>
</gene>
<protein>
    <submittedName>
        <fullName evidence="3">Uncharacterized protein</fullName>
    </submittedName>
</protein>
<keyword evidence="1" id="KW-0812">Transmembrane</keyword>
<dbReference type="RefSeq" id="WP_071960506.1">
    <property type="nucleotide sequence ID" value="NZ_CP018025.1"/>
</dbReference>
<feature type="signal peptide" evidence="2">
    <location>
        <begin position="1"/>
        <end position="19"/>
    </location>
</feature>
<dbReference type="Proteomes" id="UP000182101">
    <property type="component" value="Plasmid pAMCP48-600"/>
</dbReference>
<name>A0AAC9JEM6_9ALTE</name>
<organism evidence="3 4">
    <name type="scientific">Alteromonas mediterranea</name>
    <dbReference type="NCBI Taxonomy" id="314275"/>
    <lineage>
        <taxon>Bacteria</taxon>
        <taxon>Pseudomonadati</taxon>
        <taxon>Pseudomonadota</taxon>
        <taxon>Gammaproteobacteria</taxon>
        <taxon>Alteromonadales</taxon>
        <taxon>Alteromonadaceae</taxon>
        <taxon>Alteromonas/Salinimonas group</taxon>
        <taxon>Alteromonas</taxon>
    </lineage>
</organism>